<keyword evidence="7" id="KW-0479">Metal-binding</keyword>
<keyword evidence="9" id="KW-0378">Hydrolase</keyword>
<dbReference type="HOGENOM" id="CLU_394871_0_0_1"/>
<sequence>MYQIAINSTEGGTALRIINRTTSNYIIIGGFEGMQRYMGRHKIKSSKAQVICICSEYEIVPAISGMLTTAMHEGKRHTKYVSTEKIARRIQEVGMGIGNLEFFGKYDNKCPERIADVCIEERKGLVYTAVTLPNKKASFNVEKAAEKGISSKSDLATLNKTGRIVKEGVEYFVDEFRNKEIKYPKIVVITVLSENYSISVEDIQSFIVGNERVEIFIRGAPEGFRNTQIEHKTLVSVEKEIKCKVVLHNKTAKTITEVAQYILIKSEVEADCVKDFYNKICPVYTPLIRPRVYKLCHTKYLRNSQVLIDQSFINYTGRNELTVHNQWKREVLLKDNDIETARNSSATNNSNLPISKPHTVFLGTAAAVPGVIRNVSSILITSQNGAVLFDCGEDTGTQLNKISIQNRYNYASLNMIILTHRHADHVLGTLSVLNRCNLAGNSAVIVFGHKCLVPALEKYGTSCIFVQNRADLSVQVYKKEHTEYICISGKRERLVIKIQQNIYSRTGTVDPLNYKPACDIKKAILQIKASCNAVSFADFINLPVIVEPNLSCPEALTLKYKLSMCSALHIHESYSFLLKEYADNVAYSVAYSGDTRPNTKFADLSFGADLMVHEGTFEEEEYIQAQHTMHSTIPEALDIFKKSKACELFITHISQRYKTVAVPDEGNLALDYLVHTPGAKTSQKDLHMALLEWAEEKE</sequence>
<comment type="catalytic activity">
    <reaction evidence="1">
        <text>Endonucleolytic cleavage of RNA, removing extra 3' nucleotides from tRNA precursor, generating 3' termini of tRNAs. A 3'-hydroxy group is left at the tRNA terminus and a 5'-phosphoryl group is left at the trailer molecule.</text>
        <dbReference type="EC" id="3.1.26.11"/>
    </reaction>
</comment>
<keyword evidence="6" id="KW-0540">Nuclease</keyword>
<dbReference type="EMBL" id="GL870876">
    <property type="protein sequence ID" value="EIJ89719.1"/>
    <property type="molecule type" value="Genomic_DNA"/>
</dbReference>
<dbReference type="Proteomes" id="UP000002872">
    <property type="component" value="Unassembled WGS sequence"/>
</dbReference>
<dbReference type="PANTHER" id="PTHR12553">
    <property type="entry name" value="ZINC PHOSPHODIESTERASE ELAC PROTEIN 2"/>
    <property type="match status" value="1"/>
</dbReference>
<evidence type="ECO:0000256" key="7">
    <source>
        <dbReference type="ARBA" id="ARBA00022723"/>
    </source>
</evidence>
<dbReference type="GO" id="GO:0005739">
    <property type="term" value="C:mitochondrion"/>
    <property type="evidence" value="ECO:0007669"/>
    <property type="project" value="TreeGrafter"/>
</dbReference>
<dbReference type="GO" id="GO:0046872">
    <property type="term" value="F:metal ion binding"/>
    <property type="evidence" value="ECO:0007669"/>
    <property type="project" value="UniProtKB-KW"/>
</dbReference>
<dbReference type="OrthoDB" id="527344at2759"/>
<evidence type="ECO:0000256" key="9">
    <source>
        <dbReference type="ARBA" id="ARBA00022801"/>
    </source>
</evidence>
<dbReference type="EC" id="3.1.26.11" evidence="4"/>
<dbReference type="SUPFAM" id="SSF56281">
    <property type="entry name" value="Metallo-hydrolase/oxidoreductase"/>
    <property type="match status" value="1"/>
</dbReference>
<keyword evidence="12" id="KW-1185">Reference proteome</keyword>
<organism evidence="11 12">
    <name type="scientific">Nematocida parisii (strain ERTm3)</name>
    <name type="common">Nematode killer fungus</name>
    <dbReference type="NCBI Taxonomy" id="935791"/>
    <lineage>
        <taxon>Eukaryota</taxon>
        <taxon>Fungi</taxon>
        <taxon>Fungi incertae sedis</taxon>
        <taxon>Microsporidia</taxon>
        <taxon>Nematocida</taxon>
    </lineage>
</organism>
<reference evidence="11" key="1">
    <citation type="submission" date="2011-01" db="EMBL/GenBank/DDBJ databases">
        <title>The Genome Sequence of Nematocida parisii strain ERTm3.</title>
        <authorList>
            <consortium name="The Broad Institute Genome Sequencing Platform"/>
            <consortium name="The Broad Institute Genome Sequencing Center for Infectious Disease"/>
            <person name="Cuomo C."/>
            <person name="Troemel E."/>
            <person name="Young S.K."/>
            <person name="Zeng Q."/>
            <person name="Gargeya S."/>
            <person name="Fitzgerald M."/>
            <person name="Haas B."/>
            <person name="Abouelleil A."/>
            <person name="Alvarado L."/>
            <person name="Arachchi H.M."/>
            <person name="Berlin A."/>
            <person name="Chapman S.B."/>
            <person name="Gearin G."/>
            <person name="Goldberg J."/>
            <person name="Griggs A."/>
            <person name="Gujja S."/>
            <person name="Hansen M."/>
            <person name="Heiman D."/>
            <person name="Howarth C."/>
            <person name="Larimer J."/>
            <person name="Lui A."/>
            <person name="MacDonald P.J.P."/>
            <person name="McCowen C."/>
            <person name="Montmayeur A."/>
            <person name="Murphy C."/>
            <person name="Neiman D."/>
            <person name="Pearson M."/>
            <person name="Priest M."/>
            <person name="Roberts A."/>
            <person name="Saif S."/>
            <person name="Shea T."/>
            <person name="Sisk P."/>
            <person name="Stolte C."/>
            <person name="Sykes S."/>
            <person name="Wortman J."/>
            <person name="Nusbaum C."/>
            <person name="Birren B."/>
        </authorList>
    </citation>
    <scope>NUCLEOTIDE SEQUENCE</scope>
    <source>
        <strain evidence="11">ERTm3</strain>
    </source>
</reference>
<evidence type="ECO:0000256" key="8">
    <source>
        <dbReference type="ARBA" id="ARBA00022759"/>
    </source>
</evidence>
<accession>I3EKH2</accession>
<dbReference type="GO" id="GO:1990180">
    <property type="term" value="P:mitochondrial tRNA 3'-end processing"/>
    <property type="evidence" value="ECO:0007669"/>
    <property type="project" value="TreeGrafter"/>
</dbReference>
<evidence type="ECO:0000256" key="10">
    <source>
        <dbReference type="ARBA" id="ARBA00022833"/>
    </source>
</evidence>
<evidence type="ECO:0000256" key="4">
    <source>
        <dbReference type="ARBA" id="ARBA00012477"/>
    </source>
</evidence>
<dbReference type="InterPro" id="IPR047151">
    <property type="entry name" value="RNZ2-like"/>
</dbReference>
<evidence type="ECO:0000313" key="11">
    <source>
        <dbReference type="EMBL" id="EIJ89719.1"/>
    </source>
</evidence>
<dbReference type="Gene3D" id="3.60.15.10">
    <property type="entry name" value="Ribonuclease Z/Hydroxyacylglutathione hydrolase-like"/>
    <property type="match status" value="1"/>
</dbReference>
<keyword evidence="10" id="KW-0862">Zinc</keyword>
<name>I3EKH2_NEMP3</name>
<protein>
    <recommendedName>
        <fullName evidence="4">ribonuclease Z</fullName>
        <ecNumber evidence="4">3.1.26.11</ecNumber>
    </recommendedName>
</protein>
<comment type="similarity">
    <text evidence="3">Belongs to the RNase Z family.</text>
</comment>
<dbReference type="VEuPathDB" id="MicrosporidiaDB:NEQG_00489"/>
<evidence type="ECO:0000256" key="1">
    <source>
        <dbReference type="ARBA" id="ARBA00000402"/>
    </source>
</evidence>
<gene>
    <name evidence="11" type="ORF">NEQG_00489</name>
</gene>
<dbReference type="GO" id="GO:0042781">
    <property type="term" value="F:3'-tRNA processing endoribonuclease activity"/>
    <property type="evidence" value="ECO:0007669"/>
    <property type="project" value="UniProtKB-EC"/>
</dbReference>
<proteinExistence type="inferred from homology"/>
<evidence type="ECO:0000256" key="2">
    <source>
        <dbReference type="ARBA" id="ARBA00001947"/>
    </source>
</evidence>
<evidence type="ECO:0000313" key="12">
    <source>
        <dbReference type="Proteomes" id="UP000002872"/>
    </source>
</evidence>
<dbReference type="OMA" id="TAMHEGK"/>
<dbReference type="Pfam" id="PF23023">
    <property type="entry name" value="Anti-Pycsar_Apyc1"/>
    <property type="match status" value="1"/>
</dbReference>
<comment type="cofactor">
    <cofactor evidence="2">
        <name>Zn(2+)</name>
        <dbReference type="ChEBI" id="CHEBI:29105"/>
    </cofactor>
</comment>
<evidence type="ECO:0000256" key="3">
    <source>
        <dbReference type="ARBA" id="ARBA00007823"/>
    </source>
</evidence>
<dbReference type="STRING" id="935791.I3EKH2"/>
<dbReference type="AlphaFoldDB" id="I3EKH2"/>
<dbReference type="InParanoid" id="I3EKH2"/>
<keyword evidence="8" id="KW-0255">Endonuclease</keyword>
<dbReference type="InterPro" id="IPR036866">
    <property type="entry name" value="RibonucZ/Hydroxyglut_hydro"/>
</dbReference>
<evidence type="ECO:0000256" key="6">
    <source>
        <dbReference type="ARBA" id="ARBA00022722"/>
    </source>
</evidence>
<evidence type="ECO:0000256" key="5">
    <source>
        <dbReference type="ARBA" id="ARBA00022694"/>
    </source>
</evidence>
<keyword evidence="5" id="KW-0819">tRNA processing</keyword>
<dbReference type="PANTHER" id="PTHR12553:SF49">
    <property type="entry name" value="ZINC PHOSPHODIESTERASE ELAC PROTEIN 2"/>
    <property type="match status" value="1"/>
</dbReference>